<dbReference type="RefSeq" id="WP_126792068.1">
    <property type="nucleotide sequence ID" value="NZ_CP060720.1"/>
</dbReference>
<evidence type="ECO:0000313" key="10">
    <source>
        <dbReference type="EMBL" id="RSU16057.1"/>
    </source>
</evidence>
<comment type="function">
    <text evidence="9">Converts cobyric acid to cobinamide by the addition of aminopropanol on the F carboxylic group.</text>
</comment>
<comment type="similarity">
    <text evidence="3 9">Belongs to the CobD/CbiB family.</text>
</comment>
<dbReference type="NCBIfam" id="TIGR00380">
    <property type="entry name" value="cobal_cbiB"/>
    <property type="match status" value="1"/>
</dbReference>
<dbReference type="GO" id="GO:0005886">
    <property type="term" value="C:plasma membrane"/>
    <property type="evidence" value="ECO:0007669"/>
    <property type="project" value="UniProtKB-SubCell"/>
</dbReference>
<comment type="caution">
    <text evidence="9">Lacks conserved residue(s) required for the propagation of feature annotation.</text>
</comment>
<gene>
    <name evidence="9" type="primary">cobD</name>
    <name evidence="10" type="ORF">CBF28_03660</name>
</gene>
<evidence type="ECO:0000256" key="5">
    <source>
        <dbReference type="ARBA" id="ARBA00022573"/>
    </source>
</evidence>
<comment type="pathway">
    <text evidence="2 9">Cofactor biosynthesis; adenosylcobalamin biosynthesis.</text>
</comment>
<sequence length="318" mass="35005">MKLVLILLAFILDLILGDPYHWPHPIKAIGNYISFFQKKWIPKTLSSKKKYVMGGVLWLSTVLLAYGTTWAILKIAYGLNTYIGHIVFIYLAYTTLATKSLATEGKKIAKTLEEGTLEEARGQVAMIVGRDTSQLTEEEIAKATIETIAENTSDGVIAPMLFLFIGGPALAMAYKAVNTLDSMVGYLTPDYKEIGYVSAKMDDLWNLFPARISFLLLGLSSILLNMNPKQTFLIGWRDRKNHKSPNGGYLEAPASGALGIQLGGSHVYHGVEIYKPTIGEPLKEVDGHDILRMNLLLYGSSSIGLIIFSIVSLVIKGF</sequence>
<dbReference type="AlphaFoldDB" id="A0A430B733"/>
<evidence type="ECO:0000256" key="6">
    <source>
        <dbReference type="ARBA" id="ARBA00022692"/>
    </source>
</evidence>
<dbReference type="GO" id="GO:0009236">
    <property type="term" value="P:cobalamin biosynthetic process"/>
    <property type="evidence" value="ECO:0007669"/>
    <property type="project" value="UniProtKB-UniRule"/>
</dbReference>
<proteinExistence type="inferred from homology"/>
<keyword evidence="4 9" id="KW-1003">Cell membrane</keyword>
<dbReference type="GeneID" id="95581447"/>
<reference evidence="10 11" key="1">
    <citation type="submission" date="2017-05" db="EMBL/GenBank/DDBJ databases">
        <title>Vagococcus spp. assemblies.</title>
        <authorList>
            <person name="Gulvik C.A."/>
        </authorList>
    </citation>
    <scope>NUCLEOTIDE SEQUENCE [LARGE SCALE GENOMIC DNA]</scope>
    <source>
        <strain evidence="10 11">SS1714</strain>
    </source>
</reference>
<dbReference type="PANTHER" id="PTHR34308:SF1">
    <property type="entry name" value="COBALAMIN BIOSYNTHESIS PROTEIN CBIB"/>
    <property type="match status" value="1"/>
</dbReference>
<evidence type="ECO:0000256" key="3">
    <source>
        <dbReference type="ARBA" id="ARBA00006263"/>
    </source>
</evidence>
<evidence type="ECO:0000256" key="9">
    <source>
        <dbReference type="HAMAP-Rule" id="MF_00024"/>
    </source>
</evidence>
<dbReference type="EMBL" id="NGKB01000003">
    <property type="protein sequence ID" value="RSU16057.1"/>
    <property type="molecule type" value="Genomic_DNA"/>
</dbReference>
<evidence type="ECO:0000256" key="8">
    <source>
        <dbReference type="ARBA" id="ARBA00023136"/>
    </source>
</evidence>
<evidence type="ECO:0000256" key="2">
    <source>
        <dbReference type="ARBA" id="ARBA00004953"/>
    </source>
</evidence>
<comment type="subcellular location">
    <subcellularLocation>
        <location evidence="1 9">Cell membrane</location>
        <topology evidence="1 9">Multi-pass membrane protein</topology>
    </subcellularLocation>
</comment>
<evidence type="ECO:0000256" key="4">
    <source>
        <dbReference type="ARBA" id="ARBA00022475"/>
    </source>
</evidence>
<feature type="transmembrane region" description="Helical" evidence="9">
    <location>
        <begin position="208"/>
        <end position="227"/>
    </location>
</feature>
<feature type="transmembrane region" description="Helical" evidence="9">
    <location>
        <begin position="51"/>
        <end position="73"/>
    </location>
</feature>
<keyword evidence="11" id="KW-1185">Reference proteome</keyword>
<keyword evidence="5 9" id="KW-0169">Cobalamin biosynthesis</keyword>
<name>A0A430B733_9ENTE</name>
<evidence type="ECO:0000313" key="11">
    <source>
        <dbReference type="Proteomes" id="UP000288028"/>
    </source>
</evidence>
<organism evidence="10 11">
    <name type="scientific">Vagococcus carniphilus</name>
    <dbReference type="NCBI Taxonomy" id="218144"/>
    <lineage>
        <taxon>Bacteria</taxon>
        <taxon>Bacillati</taxon>
        <taxon>Bacillota</taxon>
        <taxon>Bacilli</taxon>
        <taxon>Lactobacillales</taxon>
        <taxon>Enterococcaceae</taxon>
        <taxon>Vagococcus</taxon>
    </lineage>
</organism>
<dbReference type="InterPro" id="IPR004485">
    <property type="entry name" value="Cobalamin_biosynth_CobD/CbiB"/>
</dbReference>
<keyword evidence="6 9" id="KW-0812">Transmembrane</keyword>
<keyword evidence="8 9" id="KW-0472">Membrane</keyword>
<feature type="transmembrane region" description="Helical" evidence="9">
    <location>
        <begin position="295"/>
        <end position="315"/>
    </location>
</feature>
<feature type="transmembrane region" description="Helical" evidence="9">
    <location>
        <begin position="156"/>
        <end position="177"/>
    </location>
</feature>
<dbReference type="UniPathway" id="UPA00148"/>
<dbReference type="GO" id="GO:0048472">
    <property type="term" value="F:threonine-phosphate decarboxylase activity"/>
    <property type="evidence" value="ECO:0007669"/>
    <property type="project" value="InterPro"/>
</dbReference>
<dbReference type="PANTHER" id="PTHR34308">
    <property type="entry name" value="COBALAMIN BIOSYNTHESIS PROTEIN CBIB"/>
    <property type="match status" value="1"/>
</dbReference>
<dbReference type="HAMAP" id="MF_00024">
    <property type="entry name" value="CobD_CbiB"/>
    <property type="match status" value="1"/>
</dbReference>
<protein>
    <recommendedName>
        <fullName evidence="9">Cobalamin biosynthesis protein CobD</fullName>
    </recommendedName>
</protein>
<keyword evidence="7 9" id="KW-1133">Transmembrane helix</keyword>
<accession>A0A430B733</accession>
<dbReference type="GO" id="GO:0015420">
    <property type="term" value="F:ABC-type vitamin B12 transporter activity"/>
    <property type="evidence" value="ECO:0007669"/>
    <property type="project" value="UniProtKB-UniRule"/>
</dbReference>
<evidence type="ECO:0000256" key="7">
    <source>
        <dbReference type="ARBA" id="ARBA00022989"/>
    </source>
</evidence>
<dbReference type="OrthoDB" id="9811967at2"/>
<dbReference type="Pfam" id="PF03186">
    <property type="entry name" value="CobD_Cbib"/>
    <property type="match status" value="1"/>
</dbReference>
<evidence type="ECO:0000256" key="1">
    <source>
        <dbReference type="ARBA" id="ARBA00004651"/>
    </source>
</evidence>
<dbReference type="Proteomes" id="UP000288028">
    <property type="component" value="Unassembled WGS sequence"/>
</dbReference>
<comment type="caution">
    <text evidence="10">The sequence shown here is derived from an EMBL/GenBank/DDBJ whole genome shotgun (WGS) entry which is preliminary data.</text>
</comment>